<dbReference type="EMBL" id="CP089984">
    <property type="protein sequence ID" value="WXB11818.1"/>
    <property type="molecule type" value="Genomic_DNA"/>
</dbReference>
<keyword evidence="4 6" id="KW-0067">ATP-binding</keyword>
<name>A0ABZ2LPJ1_9BACT</name>
<evidence type="ECO:0000256" key="4">
    <source>
        <dbReference type="ARBA" id="ARBA00022840"/>
    </source>
</evidence>
<evidence type="ECO:0000256" key="1">
    <source>
        <dbReference type="ARBA" id="ARBA00022448"/>
    </source>
</evidence>
<dbReference type="PROSITE" id="PS00211">
    <property type="entry name" value="ABC_TRANSPORTER_1"/>
    <property type="match status" value="1"/>
</dbReference>
<dbReference type="CDD" id="cd03215">
    <property type="entry name" value="ABC_Carb_Monos_II"/>
    <property type="match status" value="1"/>
</dbReference>
<feature type="domain" description="ABC transporter" evidence="5">
    <location>
        <begin position="269"/>
        <end position="511"/>
    </location>
</feature>
<keyword evidence="7" id="KW-1185">Reference proteome</keyword>
<accession>A0ABZ2LPJ1</accession>
<dbReference type="PROSITE" id="PS50893">
    <property type="entry name" value="ABC_TRANSPORTER_2"/>
    <property type="match status" value="2"/>
</dbReference>
<dbReference type="RefSeq" id="WP_394821436.1">
    <property type="nucleotide sequence ID" value="NZ_CP089984.1"/>
</dbReference>
<keyword evidence="2" id="KW-0677">Repeat</keyword>
<dbReference type="GO" id="GO:0005524">
    <property type="term" value="F:ATP binding"/>
    <property type="evidence" value="ECO:0007669"/>
    <property type="project" value="UniProtKB-KW"/>
</dbReference>
<evidence type="ECO:0000259" key="5">
    <source>
        <dbReference type="PROSITE" id="PS50893"/>
    </source>
</evidence>
<dbReference type="Pfam" id="PF00005">
    <property type="entry name" value="ABC_tran"/>
    <property type="match status" value="2"/>
</dbReference>
<keyword evidence="1" id="KW-0813">Transport</keyword>
<dbReference type="Proteomes" id="UP001370348">
    <property type="component" value="Chromosome"/>
</dbReference>
<dbReference type="Gene3D" id="3.40.50.300">
    <property type="entry name" value="P-loop containing nucleotide triphosphate hydrolases"/>
    <property type="match status" value="2"/>
</dbReference>
<dbReference type="CDD" id="cd03216">
    <property type="entry name" value="ABC_Carb_Monos_I"/>
    <property type="match status" value="1"/>
</dbReference>
<sequence>MQTNLSKDGGHALRLHGIGKTFPGTRALDGVSLEVSRGEIHALIGSNGSGKSTLIKILAGIHAADPGGEIRVGRTRFAASEWTPACARAAGLHFVHQVPTVFPSLSVAENLAIGRGFVTHRGWRIRWTEQRARAKQLIARFHIHATPDMPAGELGPADQMLLVIARALQDLEDEHTGVLVLDEPTASLPGPEVERLLETIRHRAALGQAIVYVTHRLDEVLRTSHRVTVFRDGRTEGTFETAGMDKSKLVSLMVGRAIAQDPRRAAARASTNRVLSVHNLAGGGVSRASFDLRRSEILGIAGLLGSGAADILRILFGVVPMASGEIILHARRFRPEGPRAAMAAGVAYVPPDRALEAAFPTMSLRGNLTGGGVARYFRSLRLLHDVERADARGAIERFIIRASSTEQPQSTLSGGNQQKAVLARCLREQPALLLLDEPTQGVDIHARSEIHALLREAAQRSTSIIVVSSDFEELAALCDRVIGMVRGRIVGEARSPSLDGRCLTELAQLTPEVGA</sequence>
<dbReference type="InterPro" id="IPR017871">
    <property type="entry name" value="ABC_transporter-like_CS"/>
</dbReference>
<keyword evidence="3" id="KW-0547">Nucleotide-binding</keyword>
<evidence type="ECO:0000313" key="7">
    <source>
        <dbReference type="Proteomes" id="UP001370348"/>
    </source>
</evidence>
<proteinExistence type="predicted"/>
<evidence type="ECO:0000256" key="2">
    <source>
        <dbReference type="ARBA" id="ARBA00022737"/>
    </source>
</evidence>
<dbReference type="PANTHER" id="PTHR43790">
    <property type="entry name" value="CARBOHYDRATE TRANSPORT ATP-BINDING PROTEIN MG119-RELATED"/>
    <property type="match status" value="1"/>
</dbReference>
<evidence type="ECO:0000313" key="6">
    <source>
        <dbReference type="EMBL" id="WXB11818.1"/>
    </source>
</evidence>
<dbReference type="InterPro" id="IPR003439">
    <property type="entry name" value="ABC_transporter-like_ATP-bd"/>
</dbReference>
<organism evidence="6 7">
    <name type="scientific">Pendulispora albinea</name>
    <dbReference type="NCBI Taxonomy" id="2741071"/>
    <lineage>
        <taxon>Bacteria</taxon>
        <taxon>Pseudomonadati</taxon>
        <taxon>Myxococcota</taxon>
        <taxon>Myxococcia</taxon>
        <taxon>Myxococcales</taxon>
        <taxon>Sorangiineae</taxon>
        <taxon>Pendulisporaceae</taxon>
        <taxon>Pendulispora</taxon>
    </lineage>
</organism>
<reference evidence="6 7" key="1">
    <citation type="submission" date="2021-12" db="EMBL/GenBank/DDBJ databases">
        <title>Discovery of the Pendulisporaceae a myxobacterial family with distinct sporulation behavior and unique specialized metabolism.</title>
        <authorList>
            <person name="Garcia R."/>
            <person name="Popoff A."/>
            <person name="Bader C.D."/>
            <person name="Loehr J."/>
            <person name="Walesch S."/>
            <person name="Walt C."/>
            <person name="Boldt J."/>
            <person name="Bunk B."/>
            <person name="Haeckl F.J.F.P.J."/>
            <person name="Gunesch A.P."/>
            <person name="Birkelbach J."/>
            <person name="Nuebel U."/>
            <person name="Pietschmann T."/>
            <person name="Bach T."/>
            <person name="Mueller R."/>
        </authorList>
    </citation>
    <scope>NUCLEOTIDE SEQUENCE [LARGE SCALE GENOMIC DNA]</scope>
    <source>
        <strain evidence="6 7">MSr11954</strain>
    </source>
</reference>
<dbReference type="SUPFAM" id="SSF52540">
    <property type="entry name" value="P-loop containing nucleoside triphosphate hydrolases"/>
    <property type="match status" value="2"/>
</dbReference>
<dbReference type="SMART" id="SM00382">
    <property type="entry name" value="AAA"/>
    <property type="match status" value="2"/>
</dbReference>
<dbReference type="InterPro" id="IPR027417">
    <property type="entry name" value="P-loop_NTPase"/>
</dbReference>
<dbReference type="InterPro" id="IPR050107">
    <property type="entry name" value="ABC_carbohydrate_import_ATPase"/>
</dbReference>
<dbReference type="InterPro" id="IPR003593">
    <property type="entry name" value="AAA+_ATPase"/>
</dbReference>
<dbReference type="PANTHER" id="PTHR43790:SF9">
    <property type="entry name" value="GALACTOFURANOSE TRANSPORTER ATP-BINDING PROTEIN YTFR"/>
    <property type="match status" value="1"/>
</dbReference>
<protein>
    <submittedName>
        <fullName evidence="6">Sugar ABC transporter ATP-binding protein</fullName>
    </submittedName>
</protein>
<evidence type="ECO:0000256" key="3">
    <source>
        <dbReference type="ARBA" id="ARBA00022741"/>
    </source>
</evidence>
<feature type="domain" description="ABC transporter" evidence="5">
    <location>
        <begin position="13"/>
        <end position="257"/>
    </location>
</feature>
<gene>
    <name evidence="6" type="ORF">LZC94_28655</name>
</gene>